<evidence type="ECO:0000313" key="2">
    <source>
        <dbReference type="EMBL" id="OCA77939.1"/>
    </source>
</evidence>
<sequence>MNSLKIYNFIEAYGEKCVELNSAFVSSYNLSEASELQGTDYLLSPLRATKLKVINHMGNFYFKNKDVEYHIHGTGMTFTLDEIRYSFEYLPQTNNRNTPIFSISSIYDYIKVVYGFIEQDKFTKVMNELVDKKIIAKIDEYGFSFYIPELELSKNIIQ</sequence>
<dbReference type="Proteomes" id="UP000093508">
    <property type="component" value="Unassembled WGS sequence"/>
</dbReference>
<dbReference type="InterPro" id="IPR054191">
    <property type="entry name" value="DUF6896"/>
</dbReference>
<dbReference type="AlphaFoldDB" id="A0A1M7GY14"/>
<dbReference type="OrthoDB" id="1263119at2"/>
<evidence type="ECO:0000313" key="5">
    <source>
        <dbReference type="Proteomes" id="UP000184069"/>
    </source>
</evidence>
<dbReference type="Proteomes" id="UP000184069">
    <property type="component" value="Unassembled WGS sequence"/>
</dbReference>
<dbReference type="STRING" id="1423959.SAMN05444407_11111"/>
<feature type="domain" description="DUF6896" evidence="1">
    <location>
        <begin position="7"/>
        <end position="140"/>
    </location>
</feature>
<evidence type="ECO:0000313" key="4">
    <source>
        <dbReference type="Proteomes" id="UP000093508"/>
    </source>
</evidence>
<evidence type="ECO:0000313" key="3">
    <source>
        <dbReference type="EMBL" id="SHM21274.1"/>
    </source>
</evidence>
<reference evidence="3 5" key="2">
    <citation type="submission" date="2016-11" db="EMBL/GenBank/DDBJ databases">
        <authorList>
            <person name="Jaros S."/>
            <person name="Januszkiewicz K."/>
            <person name="Wedrychowicz H."/>
        </authorList>
    </citation>
    <scope>NUCLEOTIDE SEQUENCE [LARGE SCALE GENOMIC DNA]</scope>
    <source>
        <strain evidence="3 5">DSM 27621</strain>
    </source>
</reference>
<dbReference type="EMBL" id="FRBM01000011">
    <property type="protein sequence ID" value="SHM21274.1"/>
    <property type="molecule type" value="Genomic_DNA"/>
</dbReference>
<gene>
    <name evidence="2" type="ORF">BBH99_10425</name>
    <name evidence="3" type="ORF">SAMN05444407_11111</name>
</gene>
<reference evidence="2 4" key="1">
    <citation type="submission" date="2016-07" db="EMBL/GenBank/DDBJ databases">
        <authorList>
            <person name="Jeong J.-J."/>
            <person name="Kim D.W."/>
            <person name="Sang M.K."/>
            <person name="Choi I.-G."/>
            <person name="Kim K.D."/>
        </authorList>
    </citation>
    <scope>NUCLEOTIDE SEQUENCE [LARGE SCALE GENOMIC DNA]</scope>
    <source>
        <strain evidence="2 4">C-26</strain>
    </source>
</reference>
<keyword evidence="4" id="KW-1185">Reference proteome</keyword>
<organism evidence="3 5">
    <name type="scientific">Chryseobacterium contaminans</name>
    <dbReference type="NCBI Taxonomy" id="1423959"/>
    <lineage>
        <taxon>Bacteria</taxon>
        <taxon>Pseudomonadati</taxon>
        <taxon>Bacteroidota</taxon>
        <taxon>Flavobacteriia</taxon>
        <taxon>Flavobacteriales</taxon>
        <taxon>Weeksellaceae</taxon>
        <taxon>Chryseobacterium group</taxon>
        <taxon>Chryseobacterium</taxon>
    </lineage>
</organism>
<dbReference type="EMBL" id="MAYF01000305">
    <property type="protein sequence ID" value="OCA77939.1"/>
    <property type="molecule type" value="Genomic_DNA"/>
</dbReference>
<dbReference type="Pfam" id="PF21837">
    <property type="entry name" value="DUF6896"/>
    <property type="match status" value="1"/>
</dbReference>
<name>A0A1M7GY14_9FLAO</name>
<evidence type="ECO:0000259" key="1">
    <source>
        <dbReference type="Pfam" id="PF21837"/>
    </source>
</evidence>
<protein>
    <recommendedName>
        <fullName evidence="1">DUF6896 domain-containing protein</fullName>
    </recommendedName>
</protein>
<accession>A0A1M7GY14</accession>
<proteinExistence type="predicted"/>
<dbReference type="RefSeq" id="WP_066697417.1">
    <property type="nucleotide sequence ID" value="NZ_FRBM01000011.1"/>
</dbReference>